<name>A0A0L6JWJ1_9FIRM</name>
<keyword evidence="3" id="KW-1185">Reference proteome</keyword>
<sequence>MGIDSLPEICTPKQLAEFLQVSDQTIKRAIKAGKLKAFKINKDWRIEKEAVKQWLMEGQK</sequence>
<proteinExistence type="predicted"/>
<protein>
    <submittedName>
        <fullName evidence="2">DNA binding domain protein, excisionase family</fullName>
    </submittedName>
</protein>
<dbReference type="InterPro" id="IPR010093">
    <property type="entry name" value="SinI_DNA-bd"/>
</dbReference>
<dbReference type="AlphaFoldDB" id="A0A0L6JWJ1"/>
<dbReference type="OrthoDB" id="26294at2"/>
<dbReference type="InterPro" id="IPR036388">
    <property type="entry name" value="WH-like_DNA-bd_sf"/>
</dbReference>
<dbReference type="InterPro" id="IPR041657">
    <property type="entry name" value="HTH_17"/>
</dbReference>
<dbReference type="RefSeq" id="WP_036944899.1">
    <property type="nucleotide sequence ID" value="NZ_JQKC01000038.1"/>
</dbReference>
<organism evidence="2 3">
    <name type="scientific">Pseudobacteroides cellulosolvens ATCC 35603 = DSM 2933</name>
    <dbReference type="NCBI Taxonomy" id="398512"/>
    <lineage>
        <taxon>Bacteria</taxon>
        <taxon>Bacillati</taxon>
        <taxon>Bacillota</taxon>
        <taxon>Clostridia</taxon>
        <taxon>Eubacteriales</taxon>
        <taxon>Oscillospiraceae</taxon>
        <taxon>Pseudobacteroides</taxon>
    </lineage>
</organism>
<evidence type="ECO:0000313" key="2">
    <source>
        <dbReference type="EMBL" id="KNY30203.1"/>
    </source>
</evidence>
<dbReference type="Proteomes" id="UP000036923">
    <property type="component" value="Unassembled WGS sequence"/>
</dbReference>
<dbReference type="EMBL" id="LGTC01000001">
    <property type="protein sequence ID" value="KNY30203.1"/>
    <property type="molecule type" value="Genomic_DNA"/>
</dbReference>
<dbReference type="eggNOG" id="ENOG5034AX4">
    <property type="taxonomic scope" value="Bacteria"/>
</dbReference>
<dbReference type="STRING" id="398512.Bccel_5480"/>
<evidence type="ECO:0000313" key="3">
    <source>
        <dbReference type="Proteomes" id="UP000036923"/>
    </source>
</evidence>
<dbReference type="PATRIC" id="fig|398512.5.peg.5751"/>
<feature type="domain" description="Helix-turn-helix" evidence="1">
    <location>
        <begin position="10"/>
        <end position="57"/>
    </location>
</feature>
<dbReference type="NCBIfam" id="TIGR01764">
    <property type="entry name" value="excise"/>
    <property type="match status" value="1"/>
</dbReference>
<gene>
    <name evidence="2" type="ORF">Bccel_5480</name>
</gene>
<reference evidence="3" key="1">
    <citation type="submission" date="2015-07" db="EMBL/GenBank/DDBJ databases">
        <title>Near-Complete Genome Sequence of the Cellulolytic Bacterium Bacteroides (Pseudobacteroides) cellulosolvens ATCC 35603.</title>
        <authorList>
            <person name="Dassa B."/>
            <person name="Utturkar S.M."/>
            <person name="Klingeman D.M."/>
            <person name="Hurt R.A."/>
            <person name="Keller M."/>
            <person name="Xu J."/>
            <person name="Reddy Y.H.K."/>
            <person name="Borovok I."/>
            <person name="Grinberg I.R."/>
            <person name="Lamed R."/>
            <person name="Zhivin O."/>
            <person name="Bayer E.A."/>
            <person name="Brown S.D."/>
        </authorList>
    </citation>
    <scope>NUCLEOTIDE SEQUENCE [LARGE SCALE GENOMIC DNA]</scope>
    <source>
        <strain evidence="3">DSM 2933</strain>
    </source>
</reference>
<dbReference type="InterPro" id="IPR009061">
    <property type="entry name" value="DNA-bd_dom_put_sf"/>
</dbReference>
<dbReference type="Pfam" id="PF12728">
    <property type="entry name" value="HTH_17"/>
    <property type="match status" value="1"/>
</dbReference>
<dbReference type="Gene3D" id="1.10.10.10">
    <property type="entry name" value="Winged helix-like DNA-binding domain superfamily/Winged helix DNA-binding domain"/>
    <property type="match status" value="1"/>
</dbReference>
<evidence type="ECO:0000259" key="1">
    <source>
        <dbReference type="Pfam" id="PF12728"/>
    </source>
</evidence>
<comment type="caution">
    <text evidence="2">The sequence shown here is derived from an EMBL/GenBank/DDBJ whole genome shotgun (WGS) entry which is preliminary data.</text>
</comment>
<dbReference type="GO" id="GO:0003677">
    <property type="term" value="F:DNA binding"/>
    <property type="evidence" value="ECO:0007669"/>
    <property type="project" value="InterPro"/>
</dbReference>
<dbReference type="SUPFAM" id="SSF46955">
    <property type="entry name" value="Putative DNA-binding domain"/>
    <property type="match status" value="1"/>
</dbReference>
<accession>A0A0L6JWJ1</accession>